<dbReference type="Pfam" id="PF13385">
    <property type="entry name" value="Laminin_G_3"/>
    <property type="match status" value="1"/>
</dbReference>
<comment type="caution">
    <text evidence="4">The sequence shown here is derived from an EMBL/GenBank/DDBJ whole genome shotgun (WGS) entry which is preliminary data.</text>
</comment>
<feature type="non-terminal residue" evidence="4">
    <location>
        <position position="187"/>
    </location>
</feature>
<dbReference type="PANTHER" id="PTHR47635:SF2">
    <property type="entry name" value="LAMG-LIKE JELLYROLL FOLD DOMAIN-CONTAINING PROTEIN"/>
    <property type="match status" value="1"/>
</dbReference>
<dbReference type="InterPro" id="IPR006558">
    <property type="entry name" value="LamG-like"/>
</dbReference>
<feature type="domain" description="LamG-like jellyroll fold" evidence="3">
    <location>
        <begin position="52"/>
        <end position="185"/>
    </location>
</feature>
<gene>
    <name evidence="4" type="ORF">S01H1_22750</name>
</gene>
<feature type="non-terminal residue" evidence="4">
    <location>
        <position position="1"/>
    </location>
</feature>
<protein>
    <recommendedName>
        <fullName evidence="3">LamG-like jellyroll fold domain-containing protein</fullName>
    </recommendedName>
</protein>
<dbReference type="AlphaFoldDB" id="X0TWH3"/>
<keyword evidence="2" id="KW-1015">Disulfide bond</keyword>
<accession>X0TWH3</accession>
<dbReference type="EMBL" id="BARS01012916">
    <property type="protein sequence ID" value="GAF91526.1"/>
    <property type="molecule type" value="Genomic_DNA"/>
</dbReference>
<evidence type="ECO:0000256" key="2">
    <source>
        <dbReference type="ARBA" id="ARBA00023157"/>
    </source>
</evidence>
<reference evidence="4" key="1">
    <citation type="journal article" date="2014" name="Front. Microbiol.">
        <title>High frequency of phylogenetically diverse reductive dehalogenase-homologous genes in deep subseafloor sedimentary metagenomes.</title>
        <authorList>
            <person name="Kawai M."/>
            <person name="Futagami T."/>
            <person name="Toyoda A."/>
            <person name="Takaki Y."/>
            <person name="Nishi S."/>
            <person name="Hori S."/>
            <person name="Arai W."/>
            <person name="Tsubouchi T."/>
            <person name="Morono Y."/>
            <person name="Uchiyama I."/>
            <person name="Ito T."/>
            <person name="Fujiyama A."/>
            <person name="Inagaki F."/>
            <person name="Takami H."/>
        </authorList>
    </citation>
    <scope>NUCLEOTIDE SEQUENCE</scope>
    <source>
        <strain evidence="4">Expedition CK06-06</strain>
    </source>
</reference>
<dbReference type="Gene3D" id="2.60.120.200">
    <property type="match status" value="1"/>
</dbReference>
<organism evidence="4">
    <name type="scientific">marine sediment metagenome</name>
    <dbReference type="NCBI Taxonomy" id="412755"/>
    <lineage>
        <taxon>unclassified sequences</taxon>
        <taxon>metagenomes</taxon>
        <taxon>ecological metagenomes</taxon>
    </lineage>
</organism>
<proteinExistence type="predicted"/>
<evidence type="ECO:0000256" key="1">
    <source>
        <dbReference type="ARBA" id="ARBA00022729"/>
    </source>
</evidence>
<dbReference type="SUPFAM" id="SSF49899">
    <property type="entry name" value="Concanavalin A-like lectins/glucanases"/>
    <property type="match status" value="1"/>
</dbReference>
<evidence type="ECO:0000259" key="3">
    <source>
        <dbReference type="SMART" id="SM00560"/>
    </source>
</evidence>
<dbReference type="InterPro" id="IPR013320">
    <property type="entry name" value="ConA-like_dom_sf"/>
</dbReference>
<keyword evidence="1" id="KW-0732">Signal</keyword>
<dbReference type="SMART" id="SM00560">
    <property type="entry name" value="LamGL"/>
    <property type="match status" value="1"/>
</dbReference>
<evidence type="ECO:0000313" key="4">
    <source>
        <dbReference type="EMBL" id="GAF91526.1"/>
    </source>
</evidence>
<sequence>GTGGIAYDSVSGNDGTIYGAQWTTGQVGGALEFDGVNDYVEVPDDDSLDITGDLTIAAWVKLDALADEQFVLAKQPTDTADAYAIRIYEDGGVNFRFKISGMEYTSMFTPASIVTTGSWYHITATYNGSEGIIYVNGQPEGSELASGNLSTNDAELLIGREHPGCSNFLNGKIDDVRIYSRRANSGL</sequence>
<name>X0TWH3_9ZZZZ</name>
<dbReference type="PANTHER" id="PTHR47635">
    <property type="entry name" value="CUB DOMAIN-CONTAINING PROTEIN"/>
    <property type="match status" value="1"/>
</dbReference>